<name>A0A1B7MQ31_9AGAM</name>
<dbReference type="EMBL" id="KV448581">
    <property type="protein sequence ID" value="OAX34671.1"/>
    <property type="molecule type" value="Genomic_DNA"/>
</dbReference>
<dbReference type="SUPFAM" id="SSF56112">
    <property type="entry name" value="Protein kinase-like (PK-like)"/>
    <property type="match status" value="1"/>
</dbReference>
<organism evidence="2 3">
    <name type="scientific">Rhizopogon vinicolor AM-OR11-026</name>
    <dbReference type="NCBI Taxonomy" id="1314800"/>
    <lineage>
        <taxon>Eukaryota</taxon>
        <taxon>Fungi</taxon>
        <taxon>Dikarya</taxon>
        <taxon>Basidiomycota</taxon>
        <taxon>Agaricomycotina</taxon>
        <taxon>Agaricomycetes</taxon>
        <taxon>Agaricomycetidae</taxon>
        <taxon>Boletales</taxon>
        <taxon>Suillineae</taxon>
        <taxon>Rhizopogonaceae</taxon>
        <taxon>Rhizopogon</taxon>
    </lineage>
</organism>
<keyword evidence="3" id="KW-1185">Reference proteome</keyword>
<dbReference type="PANTHER" id="PTHR38248:SF2">
    <property type="entry name" value="FUNK1 11"/>
    <property type="match status" value="1"/>
</dbReference>
<evidence type="ECO:0000313" key="2">
    <source>
        <dbReference type="EMBL" id="OAX34671.1"/>
    </source>
</evidence>
<evidence type="ECO:0000259" key="1">
    <source>
        <dbReference type="Pfam" id="PF17667"/>
    </source>
</evidence>
<dbReference type="InParanoid" id="A0A1B7MQ31"/>
<sequence>MPFPDSKPDFVLAEVPSTSDPLTPAIDVRVVKWRQICGFIEVKTKFEEGPNTHSKAVRTIVSQGANYARFILAARPFQLYVLCVFIYGSHFALGWYDRRGVIISNDYDIDGNLDILIRVVLQLTTHMTSYQLGHDKTAVLLEGHSYYQNQYPSFMVSMGGYGNTTPQWKTDGAPIWSSLSLLGRGTATWRAISLQDGQKVVLKTLWRSRSRQSETEIYRHIIPGSRGVAKLSVGDDVRFIVGKETNVPVTVRWLRSSTLSDDSGVRDDPVLHHLAMSTVGRPLWDAQTSEEFIFGSYAALKGHETLVNQGILHRDMSPGNLYVGEPGCPEGWEGFVADLELASMAKSVTKDKLVERPSEDGQVSQRYDFQEYSVESGSKVPGAEITGTALFMARELLDKMLPKRGAVQKSKQVVRPAEVERGVHHDLESFILVLFYAAMKRGLESKAWHQHPDFHDVTDLYHTLFGGHKIREIRNGRSALVNPVPDPLFRALDPPMFHLLYGCQILLARQYAISSTDPRANMMEQILQSSNSHKEQKVITYEDLYKVYNAVILTLNNN</sequence>
<gene>
    <name evidence="2" type="ORF">K503DRAFT_859068</name>
</gene>
<dbReference type="Proteomes" id="UP000092154">
    <property type="component" value="Unassembled WGS sequence"/>
</dbReference>
<dbReference type="Gene3D" id="1.10.510.10">
    <property type="entry name" value="Transferase(Phosphotransferase) domain 1"/>
    <property type="match status" value="1"/>
</dbReference>
<accession>A0A1B7MQ31</accession>
<evidence type="ECO:0000313" key="3">
    <source>
        <dbReference type="Proteomes" id="UP000092154"/>
    </source>
</evidence>
<dbReference type="InterPro" id="IPR040976">
    <property type="entry name" value="Pkinase_fungal"/>
</dbReference>
<reference evidence="2 3" key="1">
    <citation type="submission" date="2016-06" db="EMBL/GenBank/DDBJ databases">
        <title>Comparative genomics of the ectomycorrhizal sister species Rhizopogon vinicolor and Rhizopogon vesiculosus (Basidiomycota: Boletales) reveals a divergence of the mating type B locus.</title>
        <authorList>
            <consortium name="DOE Joint Genome Institute"/>
            <person name="Mujic A.B."/>
            <person name="Kuo A."/>
            <person name="Tritt A."/>
            <person name="Lipzen A."/>
            <person name="Chen C."/>
            <person name="Johnson J."/>
            <person name="Sharma A."/>
            <person name="Barry K."/>
            <person name="Grigoriev I.V."/>
            <person name="Spatafora J.W."/>
        </authorList>
    </citation>
    <scope>NUCLEOTIDE SEQUENCE [LARGE SCALE GENOMIC DNA]</scope>
    <source>
        <strain evidence="2 3">AM-OR11-026</strain>
    </source>
</reference>
<feature type="domain" description="Fungal-type protein kinase" evidence="1">
    <location>
        <begin position="30"/>
        <end position="436"/>
    </location>
</feature>
<protein>
    <recommendedName>
        <fullName evidence="1">Fungal-type protein kinase domain-containing protein</fullName>
    </recommendedName>
</protein>
<dbReference type="OrthoDB" id="3271139at2759"/>
<dbReference type="STRING" id="1314800.A0A1B7MQ31"/>
<dbReference type="AlphaFoldDB" id="A0A1B7MQ31"/>
<dbReference type="InterPro" id="IPR011009">
    <property type="entry name" value="Kinase-like_dom_sf"/>
</dbReference>
<dbReference type="PANTHER" id="PTHR38248">
    <property type="entry name" value="FUNK1 6"/>
    <property type="match status" value="1"/>
</dbReference>
<dbReference type="Pfam" id="PF17667">
    <property type="entry name" value="Pkinase_fungal"/>
    <property type="match status" value="1"/>
</dbReference>
<proteinExistence type="predicted"/>